<dbReference type="SUPFAM" id="SSF55486">
    <property type="entry name" value="Metalloproteases ('zincins'), catalytic domain"/>
    <property type="match status" value="1"/>
</dbReference>
<evidence type="ECO:0000313" key="2">
    <source>
        <dbReference type="EMBL" id="MBN8661887.1"/>
    </source>
</evidence>
<comment type="caution">
    <text evidence="2">The sequence shown here is derived from an EMBL/GenBank/DDBJ whole genome shotgun (WGS) entry which is preliminary data.</text>
</comment>
<protein>
    <recommendedName>
        <fullName evidence="4">Peptidase metallopeptidase domain-containing protein</fullName>
    </recommendedName>
</protein>
<feature type="compositionally biased region" description="Polar residues" evidence="1">
    <location>
        <begin position="184"/>
        <end position="221"/>
    </location>
</feature>
<sequence length="511" mass="54432">MSSRAEKRKPVNPVEKRSQALLMGALLASYSCICAAQAEELKLQPISPEAAQMDAPPPPPQNAASPNNPFGSNIQGQPLNKARSIDEEPRESATPQDEYRLTALEQKAFGTTYSEHEAVDRLDHLEKEVFGSAKQGALGERIARLESKLLGGSAFGGGFGSAFPSNASGFSQGGQGSRPVVQPPNMTSQNVNTAPAQSGWQNPSSMSNISSPAPAQSGWQNPSSMSSISSPAPAQSGWQSASNVTRPNTTPAQSGWQSSPSSPAWSGQTPNSAGRPPLPNSQFGKLPQGSLPQSAAPAPSGVLSLDAAMVASSLPFDANAGDYLSAVTAFPGATGSGTTYARWTSFPLRVKVPAGTPESWTRSVEAVIARWGQYLPVKLALPKEEVNAEIIWVNTLPKGVLGVTRLAVKDGRMRTWIYLLRPSFYPPEIPERALSPVFMRELGHVMGLYCKSDRPEDLMYQPPAGTAPAKVFARTIGLSARDINTLRRLYQSPPLPGNLTLNQPMEWATGY</sequence>
<dbReference type="PROSITE" id="PS51257">
    <property type="entry name" value="PROKAR_LIPOPROTEIN"/>
    <property type="match status" value="1"/>
</dbReference>
<feature type="compositionally biased region" description="Low complexity" evidence="1">
    <location>
        <begin position="222"/>
        <end position="236"/>
    </location>
</feature>
<organism evidence="2 3">
    <name type="scientific">Candidatus Obscuribacter phosphatis</name>
    <dbReference type="NCBI Taxonomy" id="1906157"/>
    <lineage>
        <taxon>Bacteria</taxon>
        <taxon>Bacillati</taxon>
        <taxon>Candidatus Melainabacteria</taxon>
        <taxon>Candidatus Obscuribacterales</taxon>
        <taxon>Candidatus Obscuribacteraceae</taxon>
        <taxon>Candidatus Obscuribacter</taxon>
    </lineage>
</organism>
<feature type="compositionally biased region" description="Polar residues" evidence="1">
    <location>
        <begin position="237"/>
        <end position="272"/>
    </location>
</feature>
<reference evidence="2" key="1">
    <citation type="submission" date="2021-02" db="EMBL/GenBank/DDBJ databases">
        <title>Genome-Resolved Metagenomics of a Microbial Community Performing Photosynthetic Biological Nutrient Removal.</title>
        <authorList>
            <person name="Mcdaniel E.A."/>
        </authorList>
    </citation>
    <scope>NUCLEOTIDE SEQUENCE</scope>
    <source>
        <strain evidence="2">UWPOB_OBS1</strain>
    </source>
</reference>
<accession>A0A8J7PI81</accession>
<feature type="region of interest" description="Disordered" evidence="1">
    <location>
        <begin position="45"/>
        <end position="100"/>
    </location>
</feature>
<dbReference type="Proteomes" id="UP000664277">
    <property type="component" value="Unassembled WGS sequence"/>
</dbReference>
<evidence type="ECO:0008006" key="4">
    <source>
        <dbReference type="Google" id="ProtNLM"/>
    </source>
</evidence>
<dbReference type="EMBL" id="JAFLCK010000026">
    <property type="protein sequence ID" value="MBN8661887.1"/>
    <property type="molecule type" value="Genomic_DNA"/>
</dbReference>
<dbReference type="AlphaFoldDB" id="A0A8J7PI81"/>
<dbReference type="GO" id="GO:0008237">
    <property type="term" value="F:metallopeptidase activity"/>
    <property type="evidence" value="ECO:0007669"/>
    <property type="project" value="InterPro"/>
</dbReference>
<gene>
    <name evidence="2" type="ORF">J0M35_16085</name>
</gene>
<name>A0A8J7PI81_9BACT</name>
<dbReference type="InterPro" id="IPR024079">
    <property type="entry name" value="MetalloPept_cat_dom_sf"/>
</dbReference>
<dbReference type="Gene3D" id="3.40.390.10">
    <property type="entry name" value="Collagenase (Catalytic Domain)"/>
    <property type="match status" value="1"/>
</dbReference>
<evidence type="ECO:0000256" key="1">
    <source>
        <dbReference type="SAM" id="MobiDB-lite"/>
    </source>
</evidence>
<proteinExistence type="predicted"/>
<evidence type="ECO:0000313" key="3">
    <source>
        <dbReference type="Proteomes" id="UP000664277"/>
    </source>
</evidence>
<feature type="region of interest" description="Disordered" evidence="1">
    <location>
        <begin position="166"/>
        <end position="298"/>
    </location>
</feature>